<evidence type="ECO:0008006" key="3">
    <source>
        <dbReference type="Google" id="ProtNLM"/>
    </source>
</evidence>
<reference evidence="1 2" key="1">
    <citation type="journal article" date="2019" name="Int. J. Syst. Evol. Microbiol.">
        <title>The Global Catalogue of Microorganisms (GCM) 10K type strain sequencing project: providing services to taxonomists for standard genome sequencing and annotation.</title>
        <authorList>
            <consortium name="The Broad Institute Genomics Platform"/>
            <consortium name="The Broad Institute Genome Sequencing Center for Infectious Disease"/>
            <person name="Wu L."/>
            <person name="Ma J."/>
        </authorList>
    </citation>
    <scope>NUCLEOTIDE SEQUENCE [LARGE SCALE GENOMIC DNA]</scope>
    <source>
        <strain evidence="1 2">CGMCC 1.12563</strain>
    </source>
</reference>
<evidence type="ECO:0000313" key="1">
    <source>
        <dbReference type="EMBL" id="MFD1515503.1"/>
    </source>
</evidence>
<protein>
    <recommendedName>
        <fullName evidence="3">Small CPxCG-related zinc finger protein</fullName>
    </recommendedName>
</protein>
<dbReference type="Proteomes" id="UP001597187">
    <property type="component" value="Unassembled WGS sequence"/>
</dbReference>
<gene>
    <name evidence="1" type="ORF">ACFSBT_19675</name>
</gene>
<keyword evidence="2" id="KW-1185">Reference proteome</keyword>
<accession>A0ABD6B0Y2</accession>
<name>A0ABD6B0Y2_9EURY</name>
<comment type="caution">
    <text evidence="1">The sequence shown here is derived from an EMBL/GenBank/DDBJ whole genome shotgun (WGS) entry which is preliminary data.</text>
</comment>
<dbReference type="EMBL" id="JBHUDC010000008">
    <property type="protein sequence ID" value="MFD1515503.1"/>
    <property type="molecule type" value="Genomic_DNA"/>
</dbReference>
<dbReference type="AlphaFoldDB" id="A0ABD6B0Y2"/>
<organism evidence="1 2">
    <name type="scientific">Halomarina rubra</name>
    <dbReference type="NCBI Taxonomy" id="2071873"/>
    <lineage>
        <taxon>Archaea</taxon>
        <taxon>Methanobacteriati</taxon>
        <taxon>Methanobacteriota</taxon>
        <taxon>Stenosarchaea group</taxon>
        <taxon>Halobacteria</taxon>
        <taxon>Halobacteriales</taxon>
        <taxon>Natronomonadaceae</taxon>
        <taxon>Halomarina</taxon>
    </lineage>
</organism>
<dbReference type="RefSeq" id="WP_250875417.1">
    <property type="nucleotide sequence ID" value="NZ_JALXFV010000008.1"/>
</dbReference>
<proteinExistence type="predicted"/>
<sequence length="52" mass="5640">MEDALGTGGEERTRYEYECDDCGATWQTTVSPAIARCTECSSDDVSVLSESN</sequence>
<evidence type="ECO:0000313" key="2">
    <source>
        <dbReference type="Proteomes" id="UP001597187"/>
    </source>
</evidence>